<organism evidence="5 6">
    <name type="scientific">Pycnococcus provasolii</name>
    <dbReference type="NCBI Taxonomy" id="41880"/>
    <lineage>
        <taxon>Eukaryota</taxon>
        <taxon>Viridiplantae</taxon>
        <taxon>Chlorophyta</taxon>
        <taxon>Pseudoscourfieldiophyceae</taxon>
        <taxon>Pseudoscourfieldiales</taxon>
        <taxon>Pycnococcaceae</taxon>
        <taxon>Pycnococcus</taxon>
    </lineage>
</organism>
<feature type="chain" id="PRO_5032915491" description="MIR domain-containing protein" evidence="3">
    <location>
        <begin position="23"/>
        <end position="219"/>
    </location>
</feature>
<dbReference type="Pfam" id="PF02815">
    <property type="entry name" value="MIR"/>
    <property type="match status" value="1"/>
</dbReference>
<evidence type="ECO:0000256" key="3">
    <source>
        <dbReference type="SAM" id="SignalP"/>
    </source>
</evidence>
<evidence type="ECO:0000259" key="4">
    <source>
        <dbReference type="PROSITE" id="PS50919"/>
    </source>
</evidence>
<dbReference type="CDD" id="cd23294">
    <property type="entry name" value="beta-trefoil_MIR_AtSDF2-like"/>
    <property type="match status" value="1"/>
</dbReference>
<gene>
    <name evidence="5" type="ORF">PPROV_001073500</name>
</gene>
<dbReference type="SMART" id="SM00472">
    <property type="entry name" value="MIR"/>
    <property type="match status" value="3"/>
</dbReference>
<keyword evidence="2" id="KW-0677">Repeat</keyword>
<proteinExistence type="predicted"/>
<keyword evidence="6" id="KW-1185">Reference proteome</keyword>
<dbReference type="EMBL" id="BNJQ01000037">
    <property type="protein sequence ID" value="GHP12008.1"/>
    <property type="molecule type" value="Genomic_DNA"/>
</dbReference>
<accession>A0A830HYC6</accession>
<dbReference type="Proteomes" id="UP000660262">
    <property type="component" value="Unassembled WGS sequence"/>
</dbReference>
<dbReference type="PANTHER" id="PTHR46809:SF2">
    <property type="entry name" value="GH21273P"/>
    <property type="match status" value="1"/>
</dbReference>
<sequence length="219" mass="24599">MTFMMLGMLVPFLALLFMGAEASEVIVTCGSSVKLQHDRTKYRLHSHEVQYGSGSGQQSVTGYKDGDDSNDYWIVHGAFRTNCTQGTPIESGTVVRLRHVNTGKWLHSHLHRSPISGNLEVSAYDGGTVEGSDSGDNWEVNLDAGGKWKRDQRVRFKHVDTQHWLHSHDKRFGRPIAGQQEICAVQKKTNDALWFAGEGVYFPEREKPSAYLKTPHEDL</sequence>
<feature type="domain" description="MIR" evidence="4">
    <location>
        <begin position="86"/>
        <end position="143"/>
    </location>
</feature>
<evidence type="ECO:0000313" key="5">
    <source>
        <dbReference type="EMBL" id="GHP12008.1"/>
    </source>
</evidence>
<dbReference type="InterPro" id="IPR036300">
    <property type="entry name" value="MIR_dom_sf"/>
</dbReference>
<keyword evidence="1 3" id="KW-0732">Signal</keyword>
<dbReference type="PANTHER" id="PTHR46809">
    <property type="entry name" value="STROMAL CELL-DERIVED FACTOR 2-LIKE PROTEIN"/>
    <property type="match status" value="1"/>
</dbReference>
<dbReference type="Gene3D" id="2.80.10.50">
    <property type="match status" value="1"/>
</dbReference>
<evidence type="ECO:0000256" key="1">
    <source>
        <dbReference type="ARBA" id="ARBA00022729"/>
    </source>
</evidence>
<dbReference type="InterPro" id="IPR016093">
    <property type="entry name" value="MIR_motif"/>
</dbReference>
<name>A0A830HYC6_9CHLO</name>
<dbReference type="PROSITE" id="PS50919">
    <property type="entry name" value="MIR"/>
    <property type="match status" value="3"/>
</dbReference>
<comment type="caution">
    <text evidence="5">The sequence shown here is derived from an EMBL/GenBank/DDBJ whole genome shotgun (WGS) entry which is preliminary data.</text>
</comment>
<dbReference type="OrthoDB" id="5588846at2759"/>
<dbReference type="AlphaFoldDB" id="A0A830HYC6"/>
<evidence type="ECO:0000313" key="6">
    <source>
        <dbReference type="Proteomes" id="UP000660262"/>
    </source>
</evidence>
<feature type="domain" description="MIR" evidence="4">
    <location>
        <begin position="145"/>
        <end position="199"/>
    </location>
</feature>
<feature type="signal peptide" evidence="3">
    <location>
        <begin position="1"/>
        <end position="22"/>
    </location>
</feature>
<dbReference type="SUPFAM" id="SSF82109">
    <property type="entry name" value="MIR domain"/>
    <property type="match status" value="1"/>
</dbReference>
<evidence type="ECO:0000256" key="2">
    <source>
        <dbReference type="ARBA" id="ARBA00022737"/>
    </source>
</evidence>
<protein>
    <recommendedName>
        <fullName evidence="4">MIR domain-containing protein</fullName>
    </recommendedName>
</protein>
<feature type="domain" description="MIR" evidence="4">
    <location>
        <begin position="24"/>
        <end position="78"/>
    </location>
</feature>
<reference evidence="5" key="1">
    <citation type="submission" date="2020-10" db="EMBL/GenBank/DDBJ databases">
        <title>Unveiling of a novel bifunctional photoreceptor, Dualchrome1, isolated from a cosmopolitan green alga.</title>
        <authorList>
            <person name="Suzuki S."/>
            <person name="Kawachi M."/>
        </authorList>
    </citation>
    <scope>NUCLEOTIDE SEQUENCE</scope>
    <source>
        <strain evidence="5">NIES 2893</strain>
    </source>
</reference>